<dbReference type="RefSeq" id="WP_118207882.1">
    <property type="nucleotide sequence ID" value="NZ_CAXSNP010000012.1"/>
</dbReference>
<name>A0A414UYB9_MEDGN</name>
<organism evidence="2 3">
    <name type="scientific">Mediterraneibacter gnavus</name>
    <name type="common">Ruminococcus gnavus</name>
    <dbReference type="NCBI Taxonomy" id="33038"/>
    <lineage>
        <taxon>Bacteria</taxon>
        <taxon>Bacillati</taxon>
        <taxon>Bacillota</taxon>
        <taxon>Clostridia</taxon>
        <taxon>Lachnospirales</taxon>
        <taxon>Lachnospiraceae</taxon>
        <taxon>Mediterraneibacter</taxon>
    </lineage>
</organism>
<dbReference type="EMBL" id="JAPZED010000002">
    <property type="protein sequence ID" value="MCZ7693096.1"/>
    <property type="molecule type" value="Genomic_DNA"/>
</dbReference>
<evidence type="ECO:0000313" key="1">
    <source>
        <dbReference type="EMBL" id="MCZ7693096.1"/>
    </source>
</evidence>
<reference evidence="1" key="2">
    <citation type="submission" date="2022-12" db="EMBL/GenBank/DDBJ databases">
        <title>Genome of R. gnavus strain RSHDN_123.</title>
        <authorList>
            <person name="Abdugheni R."/>
        </authorList>
    </citation>
    <scope>NUCLEOTIDE SEQUENCE</scope>
    <source>
        <strain evidence="1">RSHDN_123</strain>
    </source>
</reference>
<dbReference type="Proteomes" id="UP001148455">
    <property type="component" value="Unassembled WGS sequence"/>
</dbReference>
<accession>A0A414UYB9</accession>
<reference evidence="2 3" key="1">
    <citation type="submission" date="2018-08" db="EMBL/GenBank/DDBJ databases">
        <title>A genome reference for cultivated species of the human gut microbiota.</title>
        <authorList>
            <person name="Zou Y."/>
            <person name="Xue W."/>
            <person name="Luo G."/>
        </authorList>
    </citation>
    <scope>NUCLEOTIDE SEQUENCE [LARGE SCALE GENOMIC DNA]</scope>
    <source>
        <strain evidence="2 3">AM21-18</strain>
    </source>
</reference>
<evidence type="ECO:0000313" key="2">
    <source>
        <dbReference type="EMBL" id="RHG87329.1"/>
    </source>
</evidence>
<dbReference type="AlphaFoldDB" id="A0A414UYB9"/>
<evidence type="ECO:0000313" key="3">
    <source>
        <dbReference type="Proteomes" id="UP000283981"/>
    </source>
</evidence>
<dbReference type="EMBL" id="QRIS01000005">
    <property type="protein sequence ID" value="RHG87329.1"/>
    <property type="molecule type" value="Genomic_DNA"/>
</dbReference>
<gene>
    <name evidence="2" type="ORF">DW243_04275</name>
    <name evidence="1" type="ORF">O8D18_03420</name>
</gene>
<comment type="caution">
    <text evidence="2">The sequence shown here is derived from an EMBL/GenBank/DDBJ whole genome shotgun (WGS) entry which is preliminary data.</text>
</comment>
<protein>
    <submittedName>
        <fullName evidence="2">Uncharacterized protein</fullName>
    </submittedName>
</protein>
<dbReference type="Proteomes" id="UP000283981">
    <property type="component" value="Unassembled WGS sequence"/>
</dbReference>
<proteinExistence type="predicted"/>
<sequence>MAFAKIESVNSASIGRRIPLKFCYSDGVFLLLRISENKEFKDGKWLDTINGYTYECVDTMNFDKIRVKIDGQTKPLMTDEELQTRRESGEKVCIEFVDATLMPYINSQRVLTDSIKATDVLLVE</sequence>